<dbReference type="OrthoDB" id="9808312at2"/>
<dbReference type="EMBL" id="LVYV01000008">
    <property type="protein sequence ID" value="KZD23776.1"/>
    <property type="molecule type" value="Genomic_DNA"/>
</dbReference>
<dbReference type="GO" id="GO:0046872">
    <property type="term" value="F:metal ion binding"/>
    <property type="evidence" value="ECO:0007669"/>
    <property type="project" value="UniProtKB-KW"/>
</dbReference>
<dbReference type="RefSeq" id="WP_068731999.1">
    <property type="nucleotide sequence ID" value="NZ_LVYV01000008.1"/>
</dbReference>
<feature type="chain" id="PRO_5007848451" evidence="5">
    <location>
        <begin position="24"/>
        <end position="208"/>
    </location>
</feature>
<dbReference type="NCBIfam" id="TIGR04485">
    <property type="entry name" value="thiosulf_SoxX"/>
    <property type="match status" value="1"/>
</dbReference>
<feature type="domain" description="Cytochrome c" evidence="6">
    <location>
        <begin position="105"/>
        <end position="203"/>
    </location>
</feature>
<dbReference type="InterPro" id="IPR016823">
    <property type="entry name" value="Thiosulf_SoxX_II"/>
</dbReference>
<dbReference type="InterPro" id="IPR030999">
    <property type="entry name" value="Thiosulf_SoxX"/>
</dbReference>
<dbReference type="Pfam" id="PF00034">
    <property type="entry name" value="Cytochrom_C"/>
    <property type="match status" value="1"/>
</dbReference>
<evidence type="ECO:0000313" key="8">
    <source>
        <dbReference type="Proteomes" id="UP000076574"/>
    </source>
</evidence>
<accession>A0A163ZRJ3</accession>
<dbReference type="PIRSF" id="PIRSF024608">
    <property type="entry name" value="UCP024608"/>
    <property type="match status" value="1"/>
</dbReference>
<evidence type="ECO:0000256" key="5">
    <source>
        <dbReference type="SAM" id="SignalP"/>
    </source>
</evidence>
<dbReference type="PROSITE" id="PS51007">
    <property type="entry name" value="CYTC"/>
    <property type="match status" value="1"/>
</dbReference>
<evidence type="ECO:0000256" key="2">
    <source>
        <dbReference type="ARBA" id="ARBA00022723"/>
    </source>
</evidence>
<dbReference type="AlphaFoldDB" id="A0A163ZRJ3"/>
<name>A0A163ZRJ3_9BRAD</name>
<keyword evidence="2 4" id="KW-0479">Metal-binding</keyword>
<dbReference type="Proteomes" id="UP000076574">
    <property type="component" value="Unassembled WGS sequence"/>
</dbReference>
<evidence type="ECO:0000256" key="1">
    <source>
        <dbReference type="ARBA" id="ARBA00022617"/>
    </source>
</evidence>
<dbReference type="GO" id="GO:0009055">
    <property type="term" value="F:electron transfer activity"/>
    <property type="evidence" value="ECO:0007669"/>
    <property type="project" value="InterPro"/>
</dbReference>
<keyword evidence="8" id="KW-1185">Reference proteome</keyword>
<comment type="caution">
    <text evidence="7">The sequence shown here is derived from an EMBL/GenBank/DDBJ whole genome shotgun (WGS) entry which is preliminary data.</text>
</comment>
<protein>
    <submittedName>
        <fullName evidence="7">Sulfur oxidation c-type cytochrome SoxX</fullName>
    </submittedName>
</protein>
<evidence type="ECO:0000313" key="7">
    <source>
        <dbReference type="EMBL" id="KZD23776.1"/>
    </source>
</evidence>
<evidence type="ECO:0000259" key="6">
    <source>
        <dbReference type="PROSITE" id="PS51007"/>
    </source>
</evidence>
<dbReference type="SUPFAM" id="SSF46626">
    <property type="entry name" value="Cytochrome c"/>
    <property type="match status" value="1"/>
</dbReference>
<reference evidence="7 8" key="1">
    <citation type="submission" date="2016-03" db="EMBL/GenBank/DDBJ databases">
        <title>Microsymbionts genomes from the relict species Vavilovia formosa (Stev.) Fed.</title>
        <authorList>
            <person name="Kopat V."/>
            <person name="Chirak E."/>
            <person name="Kimeklis A."/>
            <person name="Andronov E."/>
        </authorList>
    </citation>
    <scope>NUCLEOTIDE SEQUENCE [LARGE SCALE GENOMIC DNA]</scope>
    <source>
        <strain evidence="7 8">Vaf07</strain>
    </source>
</reference>
<feature type="signal peptide" evidence="5">
    <location>
        <begin position="1"/>
        <end position="23"/>
    </location>
</feature>
<dbReference type="GO" id="GO:0020037">
    <property type="term" value="F:heme binding"/>
    <property type="evidence" value="ECO:0007669"/>
    <property type="project" value="InterPro"/>
</dbReference>
<dbReference type="InterPro" id="IPR009056">
    <property type="entry name" value="Cyt_c-like_dom"/>
</dbReference>
<organism evidence="7 8">
    <name type="scientific">Tardiphaga robiniae</name>
    <dbReference type="NCBI Taxonomy" id="943830"/>
    <lineage>
        <taxon>Bacteria</taxon>
        <taxon>Pseudomonadati</taxon>
        <taxon>Pseudomonadota</taxon>
        <taxon>Alphaproteobacteria</taxon>
        <taxon>Hyphomicrobiales</taxon>
        <taxon>Nitrobacteraceae</taxon>
        <taxon>Tardiphaga</taxon>
    </lineage>
</organism>
<evidence type="ECO:0000256" key="3">
    <source>
        <dbReference type="ARBA" id="ARBA00023004"/>
    </source>
</evidence>
<evidence type="ECO:0000256" key="4">
    <source>
        <dbReference type="PROSITE-ProRule" id="PRU00433"/>
    </source>
</evidence>
<keyword evidence="1 4" id="KW-0349">Heme</keyword>
<proteinExistence type="predicted"/>
<dbReference type="STRING" id="943830.A4A58_25855"/>
<dbReference type="InterPro" id="IPR036909">
    <property type="entry name" value="Cyt_c-like_dom_sf"/>
</dbReference>
<sequence length="208" mass="22559">MKRVLTLAALVLAAGSFTSAASAQIAAKAPDPALVDAYMKSTFGKAPAEWQARIEPDETLKTCNAYHNEVPSAEADKITARELARVVYPGDGKFLGNWKEGAKIANNGRGGQFSDPPDTVAGGNCYACHQMEQKEVSYGTLGPSLTNYGKDRKYDPQEIKNAFTKVYDSQAVFACSNMPRFGVNKVLSEQQIKDIVAFLFDPESPINK</sequence>
<keyword evidence="3 4" id="KW-0408">Iron</keyword>
<gene>
    <name evidence="7" type="ORF">A4A58_25855</name>
</gene>
<keyword evidence="5" id="KW-0732">Signal</keyword>
<dbReference type="Gene3D" id="1.10.760.10">
    <property type="entry name" value="Cytochrome c-like domain"/>
    <property type="match status" value="1"/>
</dbReference>